<feature type="compositionally biased region" description="Pro residues" evidence="10">
    <location>
        <begin position="1"/>
        <end position="12"/>
    </location>
</feature>
<feature type="transmembrane region" description="Helical" evidence="9">
    <location>
        <begin position="126"/>
        <end position="147"/>
    </location>
</feature>
<comment type="caution">
    <text evidence="12">The sequence shown here is derived from an EMBL/GenBank/DDBJ whole genome shotgun (WGS) entry which is preliminary data.</text>
</comment>
<protein>
    <recommendedName>
        <fullName evidence="9">TRAP transporter small permease protein</fullName>
    </recommendedName>
</protein>
<dbReference type="HOGENOM" id="CLU_086356_3_6_5"/>
<evidence type="ECO:0000256" key="2">
    <source>
        <dbReference type="ARBA" id="ARBA00022448"/>
    </source>
</evidence>
<evidence type="ECO:0000256" key="3">
    <source>
        <dbReference type="ARBA" id="ARBA00022475"/>
    </source>
</evidence>
<dbReference type="InterPro" id="IPR007387">
    <property type="entry name" value="TRAP_DctQ"/>
</dbReference>
<name>Q1YDP1_AURMS</name>
<keyword evidence="5 9" id="KW-0812">Transmembrane</keyword>
<sequence>MMPGAPWPPGMPSHPDAAMTSPEIDPGTEEGVYPLEPNPFADQPVDLSDLRWSDGVVFGVFWLLAFVVFLQFFTRYVLNNSLGWTEEIARFLLIAVTFIGSIMAARKESHIAVELFYRYLSRRGRFVAQIAVDLITLAFYGTMAWFCTQLAGRTHQMMVSIDVPKSSVYWGVAVCFALMTLYALAAVVRHWRTGTSRLIDPERFALAGTGL</sequence>
<evidence type="ECO:0000256" key="7">
    <source>
        <dbReference type="ARBA" id="ARBA00023136"/>
    </source>
</evidence>
<dbReference type="GO" id="GO:0022857">
    <property type="term" value="F:transmembrane transporter activity"/>
    <property type="evidence" value="ECO:0007669"/>
    <property type="project" value="UniProtKB-UniRule"/>
</dbReference>
<keyword evidence="7 9" id="KW-0472">Membrane</keyword>
<dbReference type="GO" id="GO:0005886">
    <property type="term" value="C:plasma membrane"/>
    <property type="evidence" value="ECO:0007669"/>
    <property type="project" value="UniProtKB-SubCell"/>
</dbReference>
<proteinExistence type="inferred from homology"/>
<dbReference type="Pfam" id="PF04290">
    <property type="entry name" value="DctQ"/>
    <property type="match status" value="1"/>
</dbReference>
<dbReference type="InterPro" id="IPR055348">
    <property type="entry name" value="DctQ"/>
</dbReference>
<feature type="domain" description="Tripartite ATP-independent periplasmic transporters DctQ component" evidence="11">
    <location>
        <begin position="65"/>
        <end position="192"/>
    </location>
</feature>
<keyword evidence="6 9" id="KW-1133">Transmembrane helix</keyword>
<evidence type="ECO:0000256" key="10">
    <source>
        <dbReference type="SAM" id="MobiDB-lite"/>
    </source>
</evidence>
<evidence type="ECO:0000256" key="8">
    <source>
        <dbReference type="ARBA" id="ARBA00038436"/>
    </source>
</evidence>
<feature type="transmembrane region" description="Helical" evidence="9">
    <location>
        <begin position="56"/>
        <end position="76"/>
    </location>
</feature>
<keyword evidence="4 9" id="KW-0997">Cell inner membrane</keyword>
<dbReference type="BioCyc" id="AURANTIMONAS:SI859A1_00065-MONOMER"/>
<evidence type="ECO:0000259" key="11">
    <source>
        <dbReference type="Pfam" id="PF04290"/>
    </source>
</evidence>
<evidence type="ECO:0000256" key="6">
    <source>
        <dbReference type="ARBA" id="ARBA00022989"/>
    </source>
</evidence>
<dbReference type="EMBL" id="AAPJ01000011">
    <property type="protein sequence ID" value="EAS48428.1"/>
    <property type="molecule type" value="Genomic_DNA"/>
</dbReference>
<dbReference type="Proteomes" id="UP000000321">
    <property type="component" value="Unassembled WGS sequence"/>
</dbReference>
<evidence type="ECO:0000256" key="1">
    <source>
        <dbReference type="ARBA" id="ARBA00004429"/>
    </source>
</evidence>
<accession>Q1YDP1</accession>
<comment type="subunit">
    <text evidence="9">The complex comprises the extracytoplasmic solute receptor protein and the two transmembrane proteins.</text>
</comment>
<dbReference type="PANTHER" id="PTHR35011">
    <property type="entry name" value="2,3-DIKETO-L-GULONATE TRAP TRANSPORTER SMALL PERMEASE PROTEIN YIAM"/>
    <property type="match status" value="1"/>
</dbReference>
<keyword evidence="3" id="KW-1003">Cell membrane</keyword>
<organism evidence="12 13">
    <name type="scientific">Aurantimonas manganoxydans (strain ATCC BAA-1229 / DSM 21871 / SI85-9A1)</name>
    <dbReference type="NCBI Taxonomy" id="287752"/>
    <lineage>
        <taxon>Bacteria</taxon>
        <taxon>Pseudomonadati</taxon>
        <taxon>Pseudomonadota</taxon>
        <taxon>Alphaproteobacteria</taxon>
        <taxon>Hyphomicrobiales</taxon>
        <taxon>Aurantimonadaceae</taxon>
        <taxon>Aurantimonas</taxon>
    </lineage>
</organism>
<dbReference type="PANTHER" id="PTHR35011:SF11">
    <property type="entry name" value="TRAP TRANSPORTER SMALL PERMEASE PROTEIN"/>
    <property type="match status" value="1"/>
</dbReference>
<comment type="subcellular location">
    <subcellularLocation>
        <location evidence="1 9">Cell inner membrane</location>
        <topology evidence="1 9">Multi-pass membrane protein</topology>
    </subcellularLocation>
</comment>
<comment type="function">
    <text evidence="9">Part of the tripartite ATP-independent periplasmic (TRAP) transport system.</text>
</comment>
<feature type="region of interest" description="Disordered" evidence="10">
    <location>
        <begin position="1"/>
        <end position="28"/>
    </location>
</feature>
<comment type="similarity">
    <text evidence="8 9">Belongs to the TRAP transporter small permease family.</text>
</comment>
<feature type="transmembrane region" description="Helical" evidence="9">
    <location>
        <begin position="88"/>
        <end position="105"/>
    </location>
</feature>
<evidence type="ECO:0000256" key="5">
    <source>
        <dbReference type="ARBA" id="ARBA00022692"/>
    </source>
</evidence>
<evidence type="ECO:0000313" key="13">
    <source>
        <dbReference type="Proteomes" id="UP000000321"/>
    </source>
</evidence>
<evidence type="ECO:0000256" key="9">
    <source>
        <dbReference type="RuleBase" id="RU369079"/>
    </source>
</evidence>
<gene>
    <name evidence="12" type="ORF">SI859A1_00065</name>
</gene>
<evidence type="ECO:0000256" key="4">
    <source>
        <dbReference type="ARBA" id="ARBA00022519"/>
    </source>
</evidence>
<keyword evidence="13" id="KW-1185">Reference proteome</keyword>
<dbReference type="AlphaFoldDB" id="Q1YDP1"/>
<dbReference type="GO" id="GO:0015740">
    <property type="term" value="P:C4-dicarboxylate transport"/>
    <property type="evidence" value="ECO:0007669"/>
    <property type="project" value="TreeGrafter"/>
</dbReference>
<reference evidence="12 13" key="1">
    <citation type="journal article" date="2008" name="Appl. Environ. Microbiol.">
        <title>Genomic insights into Mn(II) oxidation by the marine alphaproteobacterium Aurantimonas sp. strain SI85-9A1.</title>
        <authorList>
            <person name="Dick G.J."/>
            <person name="Podell S."/>
            <person name="Johnson H.A."/>
            <person name="Rivera-Espinoza Y."/>
            <person name="Bernier-Latmani R."/>
            <person name="McCarthy J.K."/>
            <person name="Torpey J.W."/>
            <person name="Clement B.G."/>
            <person name="Gaasterland T."/>
            <person name="Tebo B.M."/>
        </authorList>
    </citation>
    <scope>NUCLEOTIDE SEQUENCE [LARGE SCALE GENOMIC DNA]</scope>
    <source>
        <strain evidence="12 13">SI85-9A1</strain>
    </source>
</reference>
<feature type="transmembrane region" description="Helical" evidence="9">
    <location>
        <begin position="167"/>
        <end position="188"/>
    </location>
</feature>
<keyword evidence="2 9" id="KW-0813">Transport</keyword>
<evidence type="ECO:0000313" key="12">
    <source>
        <dbReference type="EMBL" id="EAS48428.1"/>
    </source>
</evidence>